<gene>
    <name evidence="7" type="ORF">PGLA1383_LOCUS40190</name>
    <name evidence="8" type="ORF">PGLA2088_LOCUS3215</name>
</gene>
<evidence type="ECO:0000256" key="5">
    <source>
        <dbReference type="SAM" id="Phobius"/>
    </source>
</evidence>
<dbReference type="GO" id="GO:0016020">
    <property type="term" value="C:membrane"/>
    <property type="evidence" value="ECO:0007669"/>
    <property type="project" value="UniProtKB-SubCell"/>
</dbReference>
<keyword evidence="4 5" id="KW-0472">Membrane</keyword>
<dbReference type="PANTHER" id="PTHR22950">
    <property type="entry name" value="AMINO ACID TRANSPORTER"/>
    <property type="match status" value="1"/>
</dbReference>
<keyword evidence="3 5" id="KW-1133">Transmembrane helix</keyword>
<comment type="subcellular location">
    <subcellularLocation>
        <location evidence="1">Membrane</location>
        <topology evidence="1">Multi-pass membrane protein</topology>
    </subcellularLocation>
</comment>
<protein>
    <recommendedName>
        <fullName evidence="6">Amino acid transporter transmembrane domain-containing protein</fullName>
    </recommendedName>
</protein>
<feature type="non-terminal residue" evidence="8">
    <location>
        <position position="1"/>
    </location>
</feature>
<dbReference type="Pfam" id="PF01490">
    <property type="entry name" value="Aa_trans"/>
    <property type="match status" value="1"/>
</dbReference>
<comment type="caution">
    <text evidence="8">The sequence shown here is derived from an EMBL/GenBank/DDBJ whole genome shotgun (WGS) entry which is preliminary data.</text>
</comment>
<evidence type="ECO:0000259" key="6">
    <source>
        <dbReference type="Pfam" id="PF01490"/>
    </source>
</evidence>
<evidence type="ECO:0000313" key="8">
    <source>
        <dbReference type="EMBL" id="CAE8644621.1"/>
    </source>
</evidence>
<evidence type="ECO:0000313" key="10">
    <source>
        <dbReference type="Proteomes" id="UP000654075"/>
    </source>
</evidence>
<evidence type="ECO:0000313" key="7">
    <source>
        <dbReference type="EMBL" id="CAE8622801.1"/>
    </source>
</evidence>
<keyword evidence="2 5" id="KW-0812">Transmembrane</keyword>
<evidence type="ECO:0000256" key="2">
    <source>
        <dbReference type="ARBA" id="ARBA00022692"/>
    </source>
</evidence>
<feature type="transmembrane region" description="Helical" evidence="5">
    <location>
        <begin position="14"/>
        <end position="35"/>
    </location>
</feature>
<dbReference type="Proteomes" id="UP000654075">
    <property type="component" value="Unassembled WGS sequence"/>
</dbReference>
<dbReference type="PANTHER" id="PTHR22950:SF652">
    <property type="entry name" value="TRANSMEMBRANE AMINO ACID TRANSPORTER FAMILY PROTEIN"/>
    <property type="match status" value="1"/>
</dbReference>
<evidence type="ECO:0000256" key="4">
    <source>
        <dbReference type="ARBA" id="ARBA00023136"/>
    </source>
</evidence>
<evidence type="ECO:0000256" key="1">
    <source>
        <dbReference type="ARBA" id="ARBA00004141"/>
    </source>
</evidence>
<feature type="transmembrane region" description="Helical" evidence="5">
    <location>
        <begin position="171"/>
        <end position="190"/>
    </location>
</feature>
<proteinExistence type="predicted"/>
<evidence type="ECO:0000256" key="3">
    <source>
        <dbReference type="ARBA" id="ARBA00022989"/>
    </source>
</evidence>
<name>A0A813I191_POLGL</name>
<organism evidence="8 9">
    <name type="scientific">Polarella glacialis</name>
    <name type="common">Dinoflagellate</name>
    <dbReference type="NCBI Taxonomy" id="89957"/>
    <lineage>
        <taxon>Eukaryota</taxon>
        <taxon>Sar</taxon>
        <taxon>Alveolata</taxon>
        <taxon>Dinophyceae</taxon>
        <taxon>Suessiales</taxon>
        <taxon>Suessiaceae</taxon>
        <taxon>Polarella</taxon>
    </lineage>
</organism>
<dbReference type="AlphaFoldDB" id="A0A813I191"/>
<evidence type="ECO:0000313" key="9">
    <source>
        <dbReference type="Proteomes" id="UP000626109"/>
    </source>
</evidence>
<dbReference type="EMBL" id="CAJNNW010002762">
    <property type="protein sequence ID" value="CAE8644621.1"/>
    <property type="molecule type" value="Genomic_DNA"/>
</dbReference>
<feature type="transmembrane region" description="Helical" evidence="5">
    <location>
        <begin position="273"/>
        <end position="293"/>
    </location>
</feature>
<feature type="transmembrane region" description="Helical" evidence="5">
    <location>
        <begin position="238"/>
        <end position="261"/>
    </location>
</feature>
<feature type="transmembrane region" description="Helical" evidence="5">
    <location>
        <begin position="211"/>
        <end position="232"/>
    </location>
</feature>
<dbReference type="Proteomes" id="UP000626109">
    <property type="component" value="Unassembled WGS sequence"/>
</dbReference>
<dbReference type="GO" id="GO:0015179">
    <property type="term" value="F:L-amino acid transmembrane transporter activity"/>
    <property type="evidence" value="ECO:0007669"/>
    <property type="project" value="TreeGrafter"/>
</dbReference>
<reference evidence="8" key="1">
    <citation type="submission" date="2021-02" db="EMBL/GenBank/DDBJ databases">
        <authorList>
            <person name="Dougan E. K."/>
            <person name="Rhodes N."/>
            <person name="Thang M."/>
            <person name="Chan C."/>
        </authorList>
    </citation>
    <scope>NUCLEOTIDE SEQUENCE</scope>
</reference>
<dbReference type="EMBL" id="CAJNNV010028059">
    <property type="protein sequence ID" value="CAE8622801.1"/>
    <property type="molecule type" value="Genomic_DNA"/>
</dbReference>
<feature type="transmembrane region" description="Helical" evidence="5">
    <location>
        <begin position="128"/>
        <end position="151"/>
    </location>
</feature>
<sequence>DHFGAGSWASKQGLMALAVGLVCWPLSCASSLGVLRPMSTFGVACIFFCGLAVAERYVVHAYEGPDGPPVLVSFNWDSFGNCFPILVGAFGSHYNIPALYREVAPGAGSPNWGETLEGRMAFRKMMRVIFYATSISAIFYGFVGVVAYSMFGSATKGDFTENFRQDDSWLVAVRLLMAFAICASFPLTLVSARSAVFNIFLQPTGVVMTRSLRLTLSTALTALCLGVGEAVGDISTVLAYNGSVFGTPVCFLVPAIMYLMLPRETQKGFWRASCILCAIAGIAFGLLGIWVVAATP</sequence>
<keyword evidence="10" id="KW-1185">Reference proteome</keyword>
<dbReference type="OrthoDB" id="447381at2759"/>
<accession>A0A813I191</accession>
<feature type="domain" description="Amino acid transporter transmembrane" evidence="6">
    <location>
        <begin position="10"/>
        <end position="292"/>
    </location>
</feature>
<dbReference type="InterPro" id="IPR013057">
    <property type="entry name" value="AA_transpt_TM"/>
</dbReference>